<protein>
    <recommendedName>
        <fullName evidence="4">Membrane-bound alpha-1,6-mannosyltransferase Initiation-specific</fullName>
    </recommendedName>
</protein>
<dbReference type="PANTHER" id="PTHR31834">
    <property type="entry name" value="INITIATION-SPECIFIC ALPHA-1,6-MANNOSYLTRANSFERASE"/>
    <property type="match status" value="1"/>
</dbReference>
<feature type="region of interest" description="Disordered" evidence="1">
    <location>
        <begin position="136"/>
        <end position="155"/>
    </location>
</feature>
<comment type="caution">
    <text evidence="2">The sequence shown here is derived from an EMBL/GenBank/DDBJ whole genome shotgun (WGS) entry which is preliminary data.</text>
</comment>
<evidence type="ECO:0000313" key="3">
    <source>
        <dbReference type="Proteomes" id="UP000279259"/>
    </source>
</evidence>
<evidence type="ECO:0000256" key="1">
    <source>
        <dbReference type="SAM" id="MobiDB-lite"/>
    </source>
</evidence>
<dbReference type="InterPro" id="IPR039367">
    <property type="entry name" value="Och1-like"/>
</dbReference>
<reference evidence="2 3" key="1">
    <citation type="submission" date="2018-11" db="EMBL/GenBank/DDBJ databases">
        <title>Genome sequence of Saitozyma podzolica DSM 27192.</title>
        <authorList>
            <person name="Aliyu H."/>
            <person name="Gorte O."/>
            <person name="Ochsenreither K."/>
        </authorList>
    </citation>
    <scope>NUCLEOTIDE SEQUENCE [LARGE SCALE GENOMIC DNA]</scope>
    <source>
        <strain evidence="2 3">DSM 27192</strain>
    </source>
</reference>
<evidence type="ECO:0000313" key="2">
    <source>
        <dbReference type="EMBL" id="RSH91366.1"/>
    </source>
</evidence>
<name>A0A427YJX6_9TREE</name>
<dbReference type="GO" id="GO:0000136">
    <property type="term" value="C:mannan polymerase complex"/>
    <property type="evidence" value="ECO:0007669"/>
    <property type="project" value="TreeGrafter"/>
</dbReference>
<gene>
    <name evidence="2" type="ORF">EHS25_009665</name>
</gene>
<dbReference type="AlphaFoldDB" id="A0A427YJX6"/>
<dbReference type="PANTHER" id="PTHR31834:SF1">
    <property type="entry name" value="INITIATION-SPECIFIC ALPHA-1,6-MANNOSYLTRANSFERASE"/>
    <property type="match status" value="1"/>
</dbReference>
<proteinExistence type="predicted"/>
<sequence length="422" mass="47677">MLRLLQSLLRFPRHLRLLTPAKLLLGFILFALYIAVQSTHHPHSVLESQEEQSRLSALRPEELSAQYEDARLRLLESFDPIRAASLVKSPAQLPSGGNTFDISVATYCNRLRSFVDSHFSTSPIRDQLLASIETVAQRRPPRSQDLPKNVYSTSPDGSATEAFELWSKLLPIPLGPNLVRLLHDDPGADPWSVVVASDDDVDRLMSEWTGEVVARGHPEPEPWGRLWGLLSFGVLRADIFRYTAMLCSGSIYADSDTAPIAHPYLWGIDAQSILPPDLAAIMPHLDTYHPPYVRRPPPSITHPDISLVVAVEWDSTIAYDWWRLFMWTPLRWRRARDDVYARRLELVQYLLMAKPYHPVFLDLLATISENLELGHMQDLGAIELTGPGPFTDAVLRYLLVQYGVTPESLRDLRGPVRIGDVM</sequence>
<accession>A0A427YJX6</accession>
<organism evidence="2 3">
    <name type="scientific">Saitozyma podzolica</name>
    <dbReference type="NCBI Taxonomy" id="1890683"/>
    <lineage>
        <taxon>Eukaryota</taxon>
        <taxon>Fungi</taxon>
        <taxon>Dikarya</taxon>
        <taxon>Basidiomycota</taxon>
        <taxon>Agaricomycotina</taxon>
        <taxon>Tremellomycetes</taxon>
        <taxon>Tremellales</taxon>
        <taxon>Trimorphomycetaceae</taxon>
        <taxon>Saitozyma</taxon>
    </lineage>
</organism>
<evidence type="ECO:0008006" key="4">
    <source>
        <dbReference type="Google" id="ProtNLM"/>
    </source>
</evidence>
<dbReference type="Proteomes" id="UP000279259">
    <property type="component" value="Unassembled WGS sequence"/>
</dbReference>
<dbReference type="EMBL" id="RSCD01000008">
    <property type="protein sequence ID" value="RSH91366.1"/>
    <property type="molecule type" value="Genomic_DNA"/>
</dbReference>
<dbReference type="OrthoDB" id="409543at2759"/>
<dbReference type="GO" id="GO:0000009">
    <property type="term" value="F:alpha-1,6-mannosyltransferase activity"/>
    <property type="evidence" value="ECO:0007669"/>
    <property type="project" value="InterPro"/>
</dbReference>
<keyword evidence="3" id="KW-1185">Reference proteome</keyword>
<dbReference type="Gene3D" id="3.90.550.20">
    <property type="match status" value="1"/>
</dbReference>
<dbReference type="GO" id="GO:0006487">
    <property type="term" value="P:protein N-linked glycosylation"/>
    <property type="evidence" value="ECO:0007669"/>
    <property type="project" value="TreeGrafter"/>
</dbReference>